<keyword evidence="6" id="KW-1185">Reference proteome</keyword>
<dbReference type="Gene3D" id="2.20.230.10">
    <property type="entry name" value="Resuscitation-promoting factor rpfb"/>
    <property type="match status" value="1"/>
</dbReference>
<keyword evidence="3" id="KW-1133">Transmembrane helix</keyword>
<feature type="compositionally biased region" description="Pro residues" evidence="2">
    <location>
        <begin position="240"/>
        <end position="254"/>
    </location>
</feature>
<organism evidence="5 6">
    <name type="scientific">Agromyces binzhouensis</name>
    <dbReference type="NCBI Taxonomy" id="1817495"/>
    <lineage>
        <taxon>Bacteria</taxon>
        <taxon>Bacillati</taxon>
        <taxon>Actinomycetota</taxon>
        <taxon>Actinomycetes</taxon>
        <taxon>Micrococcales</taxon>
        <taxon>Microbacteriaceae</taxon>
        <taxon>Agromyces</taxon>
    </lineage>
</organism>
<dbReference type="InterPro" id="IPR018929">
    <property type="entry name" value="DUF2510"/>
</dbReference>
<keyword evidence="1" id="KW-0732">Signal</keyword>
<dbReference type="Proteomes" id="UP000292881">
    <property type="component" value="Unassembled WGS sequence"/>
</dbReference>
<keyword evidence="3" id="KW-0812">Transmembrane</keyword>
<accession>A0A4Q2JWN4</accession>
<dbReference type="InterPro" id="IPR011098">
    <property type="entry name" value="G5_dom"/>
</dbReference>
<reference evidence="5 6" key="1">
    <citation type="submission" date="2019-01" db="EMBL/GenBank/DDBJ databases">
        <authorList>
            <person name="Li J."/>
        </authorList>
    </citation>
    <scope>NUCLEOTIDE SEQUENCE [LARGE SCALE GENOMIC DNA]</scope>
    <source>
        <strain evidence="5 6">CGMCC 4.7180</strain>
    </source>
</reference>
<dbReference type="RefSeq" id="WP_129233135.1">
    <property type="nucleotide sequence ID" value="NZ_SDPL01000010.1"/>
</dbReference>
<dbReference type="PROSITE" id="PS51109">
    <property type="entry name" value="G5"/>
    <property type="match status" value="1"/>
</dbReference>
<dbReference type="AlphaFoldDB" id="A0A4Q2JWN4"/>
<feature type="region of interest" description="Disordered" evidence="2">
    <location>
        <begin position="235"/>
        <end position="257"/>
    </location>
</feature>
<name>A0A4Q2JWN4_9MICO</name>
<feature type="transmembrane region" description="Helical" evidence="3">
    <location>
        <begin position="108"/>
        <end position="126"/>
    </location>
</feature>
<keyword evidence="3" id="KW-0472">Membrane</keyword>
<gene>
    <name evidence="5" type="ORF">ESO86_01520</name>
</gene>
<feature type="domain" description="G5" evidence="4">
    <location>
        <begin position="160"/>
        <end position="240"/>
    </location>
</feature>
<dbReference type="Pfam" id="PF10708">
    <property type="entry name" value="DUF2510"/>
    <property type="match status" value="1"/>
</dbReference>
<proteinExistence type="predicted"/>
<feature type="transmembrane region" description="Helical" evidence="3">
    <location>
        <begin position="76"/>
        <end position="96"/>
    </location>
</feature>
<comment type="caution">
    <text evidence="5">The sequence shown here is derived from an EMBL/GenBank/DDBJ whole genome shotgun (WGS) entry which is preliminary data.</text>
</comment>
<protein>
    <submittedName>
        <fullName evidence="5">DUF2510 domain-containing protein</fullName>
    </submittedName>
</protein>
<feature type="transmembrane region" description="Helical" evidence="3">
    <location>
        <begin position="53"/>
        <end position="70"/>
    </location>
</feature>
<evidence type="ECO:0000259" key="4">
    <source>
        <dbReference type="PROSITE" id="PS51109"/>
    </source>
</evidence>
<sequence>MPNNAPAGWYDDGSGRQRWWDGSAWTDRFGDELTPSPPKSVSKASTWRALPTAKRWLVVGGFLILLVVGTSGGWGALFAFIGFAALIVGVIGLARGSFEFIGIRTRPIAAAVVAGALVVMMVGAGITGSSASKVSAESDASHSLVSPTITPRATASPTPTPVRVVKQEKETEAIPFGSSSVDDSNLDVGLTELRTPGADGERTVTYEVVIVDGVQISRTKLRETVTKQPVDEVTAVGTKVPPPPPQPAPEPEPAAPSGCDPNYEWACVPIASDVDCAGGSGNGPEYVWGPVHVIGSDIYDLDRDGDGVGCD</sequence>
<evidence type="ECO:0000256" key="2">
    <source>
        <dbReference type="SAM" id="MobiDB-lite"/>
    </source>
</evidence>
<dbReference type="OrthoDB" id="6048299at2"/>
<dbReference type="Pfam" id="PF07501">
    <property type="entry name" value="G5"/>
    <property type="match status" value="1"/>
</dbReference>
<dbReference type="EMBL" id="SDPL01000010">
    <property type="protein sequence ID" value="RXZ51646.1"/>
    <property type="molecule type" value="Genomic_DNA"/>
</dbReference>
<evidence type="ECO:0000256" key="1">
    <source>
        <dbReference type="ARBA" id="ARBA00022729"/>
    </source>
</evidence>
<evidence type="ECO:0000313" key="5">
    <source>
        <dbReference type="EMBL" id="RXZ51646.1"/>
    </source>
</evidence>
<dbReference type="SMART" id="SM01208">
    <property type="entry name" value="G5"/>
    <property type="match status" value="1"/>
</dbReference>
<evidence type="ECO:0000256" key="3">
    <source>
        <dbReference type="SAM" id="Phobius"/>
    </source>
</evidence>
<evidence type="ECO:0000313" key="6">
    <source>
        <dbReference type="Proteomes" id="UP000292881"/>
    </source>
</evidence>